<dbReference type="PANTHER" id="PTHR30622:SF4">
    <property type="entry name" value="UNDECAPRENYL-DIPHOSPHATASE"/>
    <property type="match status" value="1"/>
</dbReference>
<keyword evidence="10 17" id="KW-1133">Transmembrane helix</keyword>
<feature type="transmembrane region" description="Helical" evidence="17">
    <location>
        <begin position="238"/>
        <end position="255"/>
    </location>
</feature>
<dbReference type="GO" id="GO:0046677">
    <property type="term" value="P:response to antibiotic"/>
    <property type="evidence" value="ECO:0007669"/>
    <property type="project" value="UniProtKB-UniRule"/>
</dbReference>
<keyword evidence="8 17" id="KW-0133">Cell shape</keyword>
<proteinExistence type="inferred from homology"/>
<evidence type="ECO:0000256" key="13">
    <source>
        <dbReference type="ARBA" id="ARBA00023316"/>
    </source>
</evidence>
<organism evidence="18 19">
    <name type="scientific">Halanaerobacter jeridensis</name>
    <dbReference type="NCBI Taxonomy" id="706427"/>
    <lineage>
        <taxon>Bacteria</taxon>
        <taxon>Bacillati</taxon>
        <taxon>Bacillota</taxon>
        <taxon>Clostridia</taxon>
        <taxon>Halanaerobiales</taxon>
        <taxon>Halobacteroidaceae</taxon>
        <taxon>Halanaerobacter</taxon>
    </lineage>
</organism>
<dbReference type="GO" id="GO:0008360">
    <property type="term" value="P:regulation of cell shape"/>
    <property type="evidence" value="ECO:0007669"/>
    <property type="project" value="UniProtKB-KW"/>
</dbReference>
<dbReference type="RefSeq" id="WP_204702768.1">
    <property type="nucleotide sequence ID" value="NZ_JAFBDQ010000019.1"/>
</dbReference>
<sequence length="256" mass="28166">MSELLKVIVLGLVQGLTEFLPVSSSGHLVIFQHFFNITEALTLDVFLHFGTLIAVVIAYWEDVVEIITLKPRYRKFSYYILLGSVPAGVIGVLYKDEIEHAFNSVKMVGFMLIITGILLWLSDRVNNQSRAMEEMNVIDSIVIGFAQAFAILPGVSRSGSTIVAGLFKGLDRKLAAKYSFLLSIPVIGGATLLQVFDLVQEGFGAFGPIELISGTIAAAISGYFAIKLLVKLVNQEKLSVFAYYCWSLALIIILFF</sequence>
<evidence type="ECO:0000256" key="16">
    <source>
        <dbReference type="ARBA" id="ARBA00047594"/>
    </source>
</evidence>
<evidence type="ECO:0000256" key="11">
    <source>
        <dbReference type="ARBA" id="ARBA00023136"/>
    </source>
</evidence>
<dbReference type="InterPro" id="IPR003824">
    <property type="entry name" value="UppP"/>
</dbReference>
<dbReference type="Proteomes" id="UP000774000">
    <property type="component" value="Unassembled WGS sequence"/>
</dbReference>
<name>A0A938XQC3_9FIRM</name>
<evidence type="ECO:0000256" key="1">
    <source>
        <dbReference type="ARBA" id="ARBA00004651"/>
    </source>
</evidence>
<comment type="catalytic activity">
    <reaction evidence="16 17">
        <text>di-trans,octa-cis-undecaprenyl diphosphate + H2O = di-trans,octa-cis-undecaprenyl phosphate + phosphate + H(+)</text>
        <dbReference type="Rhea" id="RHEA:28094"/>
        <dbReference type="ChEBI" id="CHEBI:15377"/>
        <dbReference type="ChEBI" id="CHEBI:15378"/>
        <dbReference type="ChEBI" id="CHEBI:43474"/>
        <dbReference type="ChEBI" id="CHEBI:58405"/>
        <dbReference type="ChEBI" id="CHEBI:60392"/>
        <dbReference type="EC" id="3.6.1.27"/>
    </reaction>
</comment>
<evidence type="ECO:0000256" key="4">
    <source>
        <dbReference type="ARBA" id="ARBA00021581"/>
    </source>
</evidence>
<reference evidence="18" key="1">
    <citation type="submission" date="2021-01" db="EMBL/GenBank/DDBJ databases">
        <title>Genomic Encyclopedia of Type Strains, Phase IV (KMG-IV): sequencing the most valuable type-strain genomes for metagenomic binning, comparative biology and taxonomic classification.</title>
        <authorList>
            <person name="Goeker M."/>
        </authorList>
    </citation>
    <scope>NUCLEOTIDE SEQUENCE</scope>
    <source>
        <strain evidence="18">DSM 23230</strain>
    </source>
</reference>
<keyword evidence="19" id="KW-1185">Reference proteome</keyword>
<gene>
    <name evidence="17" type="primary">uppP</name>
    <name evidence="18" type="ORF">JOC47_002761</name>
</gene>
<comment type="caution">
    <text evidence="18">The sequence shown here is derived from an EMBL/GenBank/DDBJ whole genome shotgun (WGS) entry which is preliminary data.</text>
</comment>
<dbReference type="PANTHER" id="PTHR30622">
    <property type="entry name" value="UNDECAPRENYL-DIPHOSPHATASE"/>
    <property type="match status" value="1"/>
</dbReference>
<keyword evidence="13 17" id="KW-0961">Cell wall biogenesis/degradation</keyword>
<protein>
    <recommendedName>
        <fullName evidence="4 17">Undecaprenyl-diphosphatase</fullName>
        <ecNumber evidence="3 17">3.6.1.27</ecNumber>
    </recommendedName>
    <alternativeName>
        <fullName evidence="15 17">Bacitracin resistance protein</fullName>
    </alternativeName>
    <alternativeName>
        <fullName evidence="14 17">Undecaprenyl pyrophosphate phosphatase</fullName>
    </alternativeName>
</protein>
<evidence type="ECO:0000256" key="12">
    <source>
        <dbReference type="ARBA" id="ARBA00023251"/>
    </source>
</evidence>
<evidence type="ECO:0000313" key="18">
    <source>
        <dbReference type="EMBL" id="MBM7557893.1"/>
    </source>
</evidence>
<feature type="transmembrane region" description="Helical" evidence="17">
    <location>
        <begin position="101"/>
        <end position="121"/>
    </location>
</feature>
<feature type="transmembrane region" description="Helical" evidence="17">
    <location>
        <begin position="178"/>
        <end position="196"/>
    </location>
</feature>
<evidence type="ECO:0000313" key="19">
    <source>
        <dbReference type="Proteomes" id="UP000774000"/>
    </source>
</evidence>
<evidence type="ECO:0000256" key="5">
    <source>
        <dbReference type="ARBA" id="ARBA00022475"/>
    </source>
</evidence>
<keyword evidence="9 17" id="KW-0573">Peptidoglycan synthesis</keyword>
<feature type="transmembrane region" description="Helical" evidence="17">
    <location>
        <begin position="41"/>
        <end position="60"/>
    </location>
</feature>
<comment type="function">
    <text evidence="17">Catalyzes the dephosphorylation of undecaprenyl diphosphate (UPP). Confers resistance to bacitracin.</text>
</comment>
<evidence type="ECO:0000256" key="6">
    <source>
        <dbReference type="ARBA" id="ARBA00022692"/>
    </source>
</evidence>
<evidence type="ECO:0000256" key="9">
    <source>
        <dbReference type="ARBA" id="ARBA00022984"/>
    </source>
</evidence>
<keyword evidence="5 17" id="KW-1003">Cell membrane</keyword>
<evidence type="ECO:0000256" key="14">
    <source>
        <dbReference type="ARBA" id="ARBA00032707"/>
    </source>
</evidence>
<dbReference type="GO" id="GO:0071555">
    <property type="term" value="P:cell wall organization"/>
    <property type="evidence" value="ECO:0007669"/>
    <property type="project" value="UniProtKB-KW"/>
</dbReference>
<keyword evidence="12 17" id="KW-0046">Antibiotic resistance</keyword>
<dbReference type="GO" id="GO:0050380">
    <property type="term" value="F:undecaprenyl-diphosphatase activity"/>
    <property type="evidence" value="ECO:0007669"/>
    <property type="project" value="UniProtKB-UniRule"/>
</dbReference>
<keyword evidence="11 17" id="KW-0472">Membrane</keyword>
<dbReference type="HAMAP" id="MF_01006">
    <property type="entry name" value="Undec_diphosphatase"/>
    <property type="match status" value="1"/>
</dbReference>
<feature type="transmembrane region" description="Helical" evidence="17">
    <location>
        <begin position="76"/>
        <end position="94"/>
    </location>
</feature>
<dbReference type="Pfam" id="PF02673">
    <property type="entry name" value="BacA"/>
    <property type="match status" value="1"/>
</dbReference>
<keyword evidence="7 17" id="KW-0378">Hydrolase</keyword>
<comment type="subcellular location">
    <subcellularLocation>
        <location evidence="1 17">Cell membrane</location>
        <topology evidence="1 17">Multi-pass membrane protein</topology>
    </subcellularLocation>
</comment>
<dbReference type="GO" id="GO:0009252">
    <property type="term" value="P:peptidoglycan biosynthetic process"/>
    <property type="evidence" value="ECO:0007669"/>
    <property type="project" value="UniProtKB-KW"/>
</dbReference>
<evidence type="ECO:0000256" key="17">
    <source>
        <dbReference type="HAMAP-Rule" id="MF_01006"/>
    </source>
</evidence>
<evidence type="ECO:0000256" key="10">
    <source>
        <dbReference type="ARBA" id="ARBA00022989"/>
    </source>
</evidence>
<comment type="similarity">
    <text evidence="2 17">Belongs to the UppP family.</text>
</comment>
<dbReference type="GO" id="GO:0005886">
    <property type="term" value="C:plasma membrane"/>
    <property type="evidence" value="ECO:0007669"/>
    <property type="project" value="UniProtKB-SubCell"/>
</dbReference>
<accession>A0A938XQC3</accession>
<dbReference type="AlphaFoldDB" id="A0A938XQC3"/>
<evidence type="ECO:0000256" key="15">
    <source>
        <dbReference type="ARBA" id="ARBA00032932"/>
    </source>
</evidence>
<evidence type="ECO:0000256" key="3">
    <source>
        <dbReference type="ARBA" id="ARBA00012374"/>
    </source>
</evidence>
<dbReference type="EMBL" id="JAFBDQ010000019">
    <property type="protein sequence ID" value="MBM7557893.1"/>
    <property type="molecule type" value="Genomic_DNA"/>
</dbReference>
<evidence type="ECO:0000256" key="7">
    <source>
        <dbReference type="ARBA" id="ARBA00022801"/>
    </source>
</evidence>
<evidence type="ECO:0000256" key="8">
    <source>
        <dbReference type="ARBA" id="ARBA00022960"/>
    </source>
</evidence>
<comment type="miscellaneous">
    <text evidence="17">Bacitracin is thought to be involved in the inhibition of peptidoglycan synthesis by sequestering undecaprenyl diphosphate, thereby reducing the pool of lipid carrier available.</text>
</comment>
<feature type="transmembrane region" description="Helical" evidence="17">
    <location>
        <begin position="202"/>
        <end position="226"/>
    </location>
</feature>
<evidence type="ECO:0000256" key="2">
    <source>
        <dbReference type="ARBA" id="ARBA00010621"/>
    </source>
</evidence>
<keyword evidence="6 17" id="KW-0812">Transmembrane</keyword>
<dbReference type="EC" id="3.6.1.27" evidence="3 17"/>